<evidence type="ECO:0000256" key="13">
    <source>
        <dbReference type="HAMAP-Rule" id="MF_01398"/>
    </source>
</evidence>
<comment type="subunit">
    <text evidence="13">F-type ATPases have 2 components, F(1) - the catalytic core - and F(0) - the membrane proton channel. F(1) has five subunits: alpha(3), beta(3), gamma(1), delta(1), epsilon(1). F(0) has three main subunits: a(1), b(2) and c(10-14). The alpha and beta chains form an alternating ring which encloses part of the gamma chain. F(1) is attached to F(0) by a central stalk formed by the gamma and epsilon chains, while a peripheral stalk is formed by the delta and b chains.</text>
</comment>
<evidence type="ECO:0000256" key="8">
    <source>
        <dbReference type="ARBA" id="ARBA00023136"/>
    </source>
</evidence>
<evidence type="ECO:0000256" key="15">
    <source>
        <dbReference type="SAM" id="Coils"/>
    </source>
</evidence>
<evidence type="ECO:0000256" key="2">
    <source>
        <dbReference type="ARBA" id="ARBA00022448"/>
    </source>
</evidence>
<keyword evidence="15" id="KW-0175">Coiled coil</keyword>
<evidence type="ECO:0000313" key="18">
    <source>
        <dbReference type="Proteomes" id="UP000613255"/>
    </source>
</evidence>
<keyword evidence="7 13" id="KW-0406">Ion transport</keyword>
<proteinExistence type="inferred from homology"/>
<reference evidence="17" key="1">
    <citation type="submission" date="2020-12" db="EMBL/GenBank/DDBJ databases">
        <title>Pontibaca salina gen. nov., sp. nov., isolated from marine sediment.</title>
        <authorList>
            <person name="Bo J."/>
            <person name="Wang S."/>
            <person name="Song X."/>
            <person name="Du Z."/>
        </authorList>
    </citation>
    <scope>NUCLEOTIDE SEQUENCE</scope>
    <source>
        <strain evidence="17">S1109L</strain>
    </source>
</reference>
<dbReference type="CDD" id="cd06503">
    <property type="entry name" value="ATP-synt_Fo_b"/>
    <property type="match status" value="1"/>
</dbReference>
<dbReference type="NCBIfam" id="NF009989">
    <property type="entry name" value="PRK13455.1"/>
    <property type="match status" value="1"/>
</dbReference>
<protein>
    <recommendedName>
        <fullName evidence="13">ATP synthase subunit b</fullName>
    </recommendedName>
    <alternativeName>
        <fullName evidence="13">ATP synthase F(0) sector subunit b</fullName>
    </alternativeName>
    <alternativeName>
        <fullName evidence="13">ATPase subunit I</fullName>
    </alternativeName>
    <alternativeName>
        <fullName evidence="13">F-type ATPase subunit b</fullName>
        <shortName evidence="13">F-ATPase subunit b</shortName>
    </alternativeName>
</protein>
<keyword evidence="2 13" id="KW-0813">Transport</keyword>
<dbReference type="EMBL" id="JAEIJD010000003">
    <property type="protein sequence ID" value="MBI6629291.1"/>
    <property type="molecule type" value="Genomic_DNA"/>
</dbReference>
<evidence type="ECO:0000256" key="4">
    <source>
        <dbReference type="ARBA" id="ARBA00022692"/>
    </source>
</evidence>
<keyword evidence="13" id="KW-1003">Cell membrane</keyword>
<comment type="function">
    <text evidence="10 13">F(1)F(0) ATP synthase produces ATP from ADP in the presence of a proton or sodium gradient. F-type ATPases consist of two structural domains, F(1) containing the extramembraneous catalytic core and F(0) containing the membrane proton channel, linked together by a central stalk and a peripheral stalk. During catalysis, ATP synthesis in the catalytic domain of F(1) is coupled via a rotary mechanism of the central stalk subunits to proton translocation.</text>
</comment>
<accession>A0A934M141</accession>
<dbReference type="InterPro" id="IPR050059">
    <property type="entry name" value="ATP_synthase_B_chain"/>
</dbReference>
<sequence>MRTKFAPVLAFGAIASASPALAATGPFFSLHNTDFVVLLAFLLFIAVLLYFKVPSLLVKMLDKRAETIRSELDEARALREEAQTLLASYERKQKEVQAQADRIVETARHEAAAAAEQAKADMEKSVARRLAAADEQIASAQDKAVREVRDQAIAIAVGAAKEVIAKQMTAATGNALIDSAISDVEAKLH</sequence>
<keyword evidence="8 13" id="KW-0472">Membrane</keyword>
<dbReference type="PANTHER" id="PTHR33445:SF1">
    <property type="entry name" value="ATP SYNTHASE SUBUNIT B"/>
    <property type="match status" value="1"/>
</dbReference>
<evidence type="ECO:0000256" key="6">
    <source>
        <dbReference type="ARBA" id="ARBA00022989"/>
    </source>
</evidence>
<comment type="function">
    <text evidence="11">Component of the F(0) channel, it forms part of the peripheral stalk, linking F(1) to F(0). The b'-subunit is a diverged and duplicated form of b found in plants and photosynthetic bacteria.</text>
</comment>
<feature type="chain" id="PRO_5037028522" description="ATP synthase subunit b" evidence="16">
    <location>
        <begin position="23"/>
        <end position="189"/>
    </location>
</feature>
<evidence type="ECO:0000313" key="17">
    <source>
        <dbReference type="EMBL" id="MBI6629291.1"/>
    </source>
</evidence>
<evidence type="ECO:0000256" key="3">
    <source>
        <dbReference type="ARBA" id="ARBA00022547"/>
    </source>
</evidence>
<evidence type="ECO:0000256" key="9">
    <source>
        <dbReference type="ARBA" id="ARBA00023310"/>
    </source>
</evidence>
<keyword evidence="3 13" id="KW-0138">CF(0)</keyword>
<dbReference type="HAMAP" id="MF_01398">
    <property type="entry name" value="ATP_synth_b_bprime"/>
    <property type="match status" value="1"/>
</dbReference>
<keyword evidence="4 13" id="KW-0812">Transmembrane</keyword>
<organism evidence="17 18">
    <name type="scientific">Pontibaca salina</name>
    <dbReference type="NCBI Taxonomy" id="2795731"/>
    <lineage>
        <taxon>Bacteria</taxon>
        <taxon>Pseudomonadati</taxon>
        <taxon>Pseudomonadota</taxon>
        <taxon>Alphaproteobacteria</taxon>
        <taxon>Rhodobacterales</taxon>
        <taxon>Roseobacteraceae</taxon>
        <taxon>Pontibaca</taxon>
    </lineage>
</organism>
<evidence type="ECO:0000256" key="16">
    <source>
        <dbReference type="SAM" id="SignalP"/>
    </source>
</evidence>
<dbReference type="GO" id="GO:0012505">
    <property type="term" value="C:endomembrane system"/>
    <property type="evidence" value="ECO:0007669"/>
    <property type="project" value="UniProtKB-SubCell"/>
</dbReference>
<dbReference type="GO" id="GO:0045259">
    <property type="term" value="C:proton-transporting ATP synthase complex"/>
    <property type="evidence" value="ECO:0007669"/>
    <property type="project" value="UniProtKB-KW"/>
</dbReference>
<dbReference type="AlphaFoldDB" id="A0A934M141"/>
<keyword evidence="18" id="KW-1185">Reference proteome</keyword>
<gene>
    <name evidence="13" type="primary">atpF</name>
    <name evidence="17" type="ORF">JAO82_05280</name>
</gene>
<evidence type="ECO:0000256" key="14">
    <source>
        <dbReference type="RuleBase" id="RU003848"/>
    </source>
</evidence>
<dbReference type="Proteomes" id="UP000613255">
    <property type="component" value="Unassembled WGS sequence"/>
</dbReference>
<name>A0A934M141_9RHOB</name>
<dbReference type="GO" id="GO:0046961">
    <property type="term" value="F:proton-transporting ATPase activity, rotational mechanism"/>
    <property type="evidence" value="ECO:0007669"/>
    <property type="project" value="TreeGrafter"/>
</dbReference>
<keyword evidence="16" id="KW-0732">Signal</keyword>
<keyword evidence="6 13" id="KW-1133">Transmembrane helix</keyword>
<dbReference type="GO" id="GO:0046933">
    <property type="term" value="F:proton-transporting ATP synthase activity, rotational mechanism"/>
    <property type="evidence" value="ECO:0007669"/>
    <property type="project" value="UniProtKB-UniRule"/>
</dbReference>
<keyword evidence="5 13" id="KW-0375">Hydrogen ion transport</keyword>
<dbReference type="InterPro" id="IPR002146">
    <property type="entry name" value="ATP_synth_b/b'su_bac/chlpt"/>
</dbReference>
<evidence type="ECO:0000256" key="5">
    <source>
        <dbReference type="ARBA" id="ARBA00022781"/>
    </source>
</evidence>
<evidence type="ECO:0000256" key="12">
    <source>
        <dbReference type="ARBA" id="ARBA00037847"/>
    </source>
</evidence>
<feature type="signal peptide" evidence="16">
    <location>
        <begin position="1"/>
        <end position="22"/>
    </location>
</feature>
<feature type="transmembrane region" description="Helical" evidence="13">
    <location>
        <begin position="32"/>
        <end position="51"/>
    </location>
</feature>
<comment type="caution">
    <text evidence="17">The sequence shown here is derived from an EMBL/GenBank/DDBJ whole genome shotgun (WGS) entry which is preliminary data.</text>
</comment>
<evidence type="ECO:0000256" key="11">
    <source>
        <dbReference type="ARBA" id="ARBA00025614"/>
    </source>
</evidence>
<comment type="subcellular location">
    <subcellularLocation>
        <location evidence="13">Cell membrane</location>
        <topology evidence="13">Single-pass membrane protein</topology>
    </subcellularLocation>
    <subcellularLocation>
        <location evidence="12">Endomembrane system</location>
        <topology evidence="12">Single-pass membrane protein</topology>
    </subcellularLocation>
</comment>
<dbReference type="Pfam" id="PF00430">
    <property type="entry name" value="ATP-synt_B"/>
    <property type="match status" value="1"/>
</dbReference>
<evidence type="ECO:0000256" key="10">
    <source>
        <dbReference type="ARBA" id="ARBA00025198"/>
    </source>
</evidence>
<dbReference type="GO" id="GO:0005886">
    <property type="term" value="C:plasma membrane"/>
    <property type="evidence" value="ECO:0007669"/>
    <property type="project" value="UniProtKB-SubCell"/>
</dbReference>
<comment type="similarity">
    <text evidence="1 13 14">Belongs to the ATPase B chain family.</text>
</comment>
<feature type="coiled-coil region" evidence="15">
    <location>
        <begin position="58"/>
        <end position="106"/>
    </location>
</feature>
<evidence type="ECO:0000256" key="1">
    <source>
        <dbReference type="ARBA" id="ARBA00005513"/>
    </source>
</evidence>
<evidence type="ECO:0000256" key="7">
    <source>
        <dbReference type="ARBA" id="ARBA00023065"/>
    </source>
</evidence>
<keyword evidence="9 13" id="KW-0066">ATP synthesis</keyword>
<dbReference type="RefSeq" id="WP_198685318.1">
    <property type="nucleotide sequence ID" value="NZ_JAEIJD010000003.1"/>
</dbReference>
<dbReference type="PANTHER" id="PTHR33445">
    <property type="entry name" value="ATP SYNTHASE SUBUNIT B', CHLOROPLASTIC"/>
    <property type="match status" value="1"/>
</dbReference>